<dbReference type="InterPro" id="IPR036761">
    <property type="entry name" value="TTHA0802/YceI-like_sf"/>
</dbReference>
<evidence type="ECO:0000256" key="2">
    <source>
        <dbReference type="SAM" id="MobiDB-lite"/>
    </source>
</evidence>
<feature type="region of interest" description="Disordered" evidence="2">
    <location>
        <begin position="41"/>
        <end position="60"/>
    </location>
</feature>
<dbReference type="SMART" id="SM00867">
    <property type="entry name" value="YceI"/>
    <property type="match status" value="1"/>
</dbReference>
<comment type="similarity">
    <text evidence="1">Belongs to the UPF0312 family.</text>
</comment>
<organism evidence="4 5">
    <name type="scientific">Clavibacter michiganensis subsp. insidiosus</name>
    <dbReference type="NCBI Taxonomy" id="33014"/>
    <lineage>
        <taxon>Bacteria</taxon>
        <taxon>Bacillati</taxon>
        <taxon>Actinomycetota</taxon>
        <taxon>Actinomycetes</taxon>
        <taxon>Micrococcales</taxon>
        <taxon>Microbacteriaceae</taxon>
        <taxon>Clavibacter</taxon>
    </lineage>
</organism>
<protein>
    <submittedName>
        <fullName evidence="4">Polyisoprenoid-binding protein</fullName>
    </submittedName>
</protein>
<evidence type="ECO:0000256" key="1">
    <source>
        <dbReference type="ARBA" id="ARBA00008812"/>
    </source>
</evidence>
<dbReference type="PATRIC" id="fig|33014.5.peg.270"/>
<dbReference type="Pfam" id="PF04264">
    <property type="entry name" value="YceI"/>
    <property type="match status" value="1"/>
</dbReference>
<sequence>MQKKTKIILGTSAAVVVVLGVSAAAFGPAIYRDAIVGPPAAAPSVSADPTDSTLDTSDLSGEWQIGTGSTAGYRVAEVLNGTDVTVVGKTEDVTGDVTVDGSTLTAATVKVDVASIATDAAPRDEYFRGTAMEVSKYPDATFTLTQPVDAAVPASGQVATVDATGELTMHGVTQTVTVPLQAALSGDGVQISGSIPVTFSDYGVQAPSLGFVSVQDKGTVEFLVKATPTK</sequence>
<gene>
    <name evidence="4" type="ORF">VO01_01265</name>
</gene>
<reference evidence="4 5" key="1">
    <citation type="journal article" date="2015" name="Genome Announc.">
        <title>Complete Genome Sequence of Clavibacter michiganensis subsp. insidiosus R1-1 Using PacBio Single-Molecule Real-Time Technology.</title>
        <authorList>
            <person name="Lu Y."/>
            <person name="Samac D.A."/>
            <person name="Glazebrook J."/>
            <person name="Ishimaru C.A."/>
        </authorList>
    </citation>
    <scope>NUCLEOTIDE SEQUENCE [LARGE SCALE GENOMIC DNA]</scope>
    <source>
        <strain evidence="4 5">R1-1</strain>
    </source>
</reference>
<proteinExistence type="inferred from homology"/>
<dbReference type="HOGENOM" id="CLU_099007_0_0_11"/>
<dbReference type="SUPFAM" id="SSF101874">
    <property type="entry name" value="YceI-like"/>
    <property type="match status" value="1"/>
</dbReference>
<evidence type="ECO:0000259" key="3">
    <source>
        <dbReference type="SMART" id="SM00867"/>
    </source>
</evidence>
<dbReference type="KEGG" id="cmh:VO01_01265"/>
<evidence type="ECO:0000313" key="4">
    <source>
        <dbReference type="EMBL" id="AJW77949.1"/>
    </source>
</evidence>
<dbReference type="RefSeq" id="WP_045526312.1">
    <property type="nucleotide sequence ID" value="NZ_CP011043.1"/>
</dbReference>
<dbReference type="Proteomes" id="UP000032604">
    <property type="component" value="Chromosome"/>
</dbReference>
<dbReference type="EMBL" id="CP011043">
    <property type="protein sequence ID" value="AJW77949.1"/>
    <property type="molecule type" value="Genomic_DNA"/>
</dbReference>
<dbReference type="InterPro" id="IPR007372">
    <property type="entry name" value="Lipid/polyisoprenoid-bd_YceI"/>
</dbReference>
<evidence type="ECO:0000313" key="5">
    <source>
        <dbReference type="Proteomes" id="UP000032604"/>
    </source>
</evidence>
<dbReference type="Gene3D" id="2.40.128.110">
    <property type="entry name" value="Lipid/polyisoprenoid-binding, YceI-like"/>
    <property type="match status" value="1"/>
</dbReference>
<name>A0A0D5CF86_9MICO</name>
<dbReference type="PANTHER" id="PTHR34406">
    <property type="entry name" value="PROTEIN YCEI"/>
    <property type="match status" value="1"/>
</dbReference>
<dbReference type="OrthoDB" id="117810at2"/>
<accession>A0A0D5CF86</accession>
<dbReference type="AlphaFoldDB" id="A0A0D5CF86"/>
<feature type="domain" description="Lipid/polyisoprenoid-binding YceI-like" evidence="3">
    <location>
        <begin position="62"/>
        <end position="227"/>
    </location>
</feature>
<dbReference type="PANTHER" id="PTHR34406:SF1">
    <property type="entry name" value="PROTEIN YCEI"/>
    <property type="match status" value="1"/>
</dbReference>